<dbReference type="GO" id="GO:0004930">
    <property type="term" value="F:G protein-coupled receptor activity"/>
    <property type="evidence" value="ECO:0007669"/>
    <property type="project" value="UniProtKB-KW"/>
</dbReference>
<dbReference type="Pfam" id="PF00001">
    <property type="entry name" value="7tm_1"/>
    <property type="match status" value="1"/>
</dbReference>
<evidence type="ECO:0000256" key="8">
    <source>
        <dbReference type="ARBA" id="ARBA00023224"/>
    </source>
</evidence>
<evidence type="ECO:0000259" key="10">
    <source>
        <dbReference type="PROSITE" id="PS50262"/>
    </source>
</evidence>
<dbReference type="Gene3D" id="1.20.1070.10">
    <property type="entry name" value="Rhodopsin 7-helix transmembrane proteins"/>
    <property type="match status" value="1"/>
</dbReference>
<evidence type="ECO:0000256" key="9">
    <source>
        <dbReference type="SAM" id="Phobius"/>
    </source>
</evidence>
<dbReference type="PANTHER" id="PTHR45695">
    <property type="entry name" value="LEUCOKININ RECEPTOR-RELATED"/>
    <property type="match status" value="1"/>
</dbReference>
<keyword evidence="5" id="KW-0297">G-protein coupled receptor</keyword>
<evidence type="ECO:0000256" key="3">
    <source>
        <dbReference type="ARBA" id="ARBA00022692"/>
    </source>
</evidence>
<dbReference type="EMBL" id="VSRR010111113">
    <property type="protein sequence ID" value="MPC97708.1"/>
    <property type="molecule type" value="Genomic_DNA"/>
</dbReference>
<dbReference type="SUPFAM" id="SSF81321">
    <property type="entry name" value="Family A G protein-coupled receptor-like"/>
    <property type="match status" value="1"/>
</dbReference>
<keyword evidence="4 9" id="KW-1133">Transmembrane helix</keyword>
<keyword evidence="3 9" id="KW-0812">Transmembrane</keyword>
<protein>
    <submittedName>
        <fullName evidence="11">Neuromedin-K receptor</fullName>
    </submittedName>
</protein>
<comment type="subcellular location">
    <subcellularLocation>
        <location evidence="1">Membrane</location>
        <topology evidence="1">Multi-pass membrane protein</topology>
    </subcellularLocation>
</comment>
<dbReference type="InterPro" id="IPR000276">
    <property type="entry name" value="GPCR_Rhodpsn"/>
</dbReference>
<keyword evidence="6 9" id="KW-0472">Membrane</keyword>
<organism evidence="11 12">
    <name type="scientific">Portunus trituberculatus</name>
    <name type="common">Swimming crab</name>
    <name type="synonym">Neptunus trituberculatus</name>
    <dbReference type="NCBI Taxonomy" id="210409"/>
    <lineage>
        <taxon>Eukaryota</taxon>
        <taxon>Metazoa</taxon>
        <taxon>Ecdysozoa</taxon>
        <taxon>Arthropoda</taxon>
        <taxon>Crustacea</taxon>
        <taxon>Multicrustacea</taxon>
        <taxon>Malacostraca</taxon>
        <taxon>Eumalacostraca</taxon>
        <taxon>Eucarida</taxon>
        <taxon>Decapoda</taxon>
        <taxon>Pleocyemata</taxon>
        <taxon>Brachyura</taxon>
        <taxon>Eubrachyura</taxon>
        <taxon>Portunoidea</taxon>
        <taxon>Portunidae</taxon>
        <taxon>Portuninae</taxon>
        <taxon>Portunus</taxon>
    </lineage>
</organism>
<gene>
    <name evidence="11" type="primary">TACR3</name>
    <name evidence="11" type="ORF">E2C01_093035</name>
</gene>
<evidence type="ECO:0000256" key="2">
    <source>
        <dbReference type="ARBA" id="ARBA00010663"/>
    </source>
</evidence>
<reference evidence="11 12" key="1">
    <citation type="submission" date="2019-05" db="EMBL/GenBank/DDBJ databases">
        <title>Another draft genome of Portunus trituberculatus and its Hox gene families provides insights of decapod evolution.</title>
        <authorList>
            <person name="Jeong J.-H."/>
            <person name="Song I."/>
            <person name="Kim S."/>
            <person name="Choi T."/>
            <person name="Kim D."/>
            <person name="Ryu S."/>
            <person name="Kim W."/>
        </authorList>
    </citation>
    <scope>NUCLEOTIDE SEQUENCE [LARGE SCALE GENOMIC DNA]</scope>
    <source>
        <tissue evidence="11">Muscle</tissue>
    </source>
</reference>
<keyword evidence="7 11" id="KW-0675">Receptor</keyword>
<name>A0A5B7JXK0_PORTR</name>
<dbReference type="PANTHER" id="PTHR45695:SF9">
    <property type="entry name" value="LEUCOKININ RECEPTOR"/>
    <property type="match status" value="1"/>
</dbReference>
<sequence length="91" mass="10387">MFSFPSFIASVSCSLVVWTLWGAKQPGEQQSAATRNMATKAKKRVVKMVTVVLLVFVICWTPLLTLILFSLNHQGHVRQTRAFYFPWLIFP</sequence>
<feature type="transmembrane region" description="Helical" evidence="9">
    <location>
        <begin position="46"/>
        <end position="71"/>
    </location>
</feature>
<keyword evidence="12" id="KW-1185">Reference proteome</keyword>
<dbReference type="InterPro" id="IPR017452">
    <property type="entry name" value="GPCR_Rhodpsn_7TM"/>
</dbReference>
<evidence type="ECO:0000313" key="11">
    <source>
        <dbReference type="EMBL" id="MPC97708.1"/>
    </source>
</evidence>
<comment type="caution">
    <text evidence="11">The sequence shown here is derived from an EMBL/GenBank/DDBJ whole genome shotgun (WGS) entry which is preliminary data.</text>
</comment>
<dbReference type="PROSITE" id="PS50262">
    <property type="entry name" value="G_PROTEIN_RECEP_F1_2"/>
    <property type="match status" value="1"/>
</dbReference>
<comment type="similarity">
    <text evidence="2">Belongs to the G-protein coupled receptor 1 family.</text>
</comment>
<feature type="domain" description="G-protein coupled receptors family 1 profile" evidence="10">
    <location>
        <begin position="1"/>
        <end position="91"/>
    </location>
</feature>
<evidence type="ECO:0000256" key="6">
    <source>
        <dbReference type="ARBA" id="ARBA00023136"/>
    </source>
</evidence>
<evidence type="ECO:0000256" key="7">
    <source>
        <dbReference type="ARBA" id="ARBA00023170"/>
    </source>
</evidence>
<keyword evidence="8" id="KW-0807">Transducer</keyword>
<evidence type="ECO:0000313" key="12">
    <source>
        <dbReference type="Proteomes" id="UP000324222"/>
    </source>
</evidence>
<dbReference type="AlphaFoldDB" id="A0A5B7JXK0"/>
<evidence type="ECO:0000256" key="4">
    <source>
        <dbReference type="ARBA" id="ARBA00022989"/>
    </source>
</evidence>
<dbReference type="OrthoDB" id="5975505at2759"/>
<accession>A0A5B7JXK0</accession>
<dbReference type="Proteomes" id="UP000324222">
    <property type="component" value="Unassembled WGS sequence"/>
</dbReference>
<evidence type="ECO:0000256" key="5">
    <source>
        <dbReference type="ARBA" id="ARBA00023040"/>
    </source>
</evidence>
<dbReference type="GO" id="GO:0005886">
    <property type="term" value="C:plasma membrane"/>
    <property type="evidence" value="ECO:0007669"/>
    <property type="project" value="TreeGrafter"/>
</dbReference>
<evidence type="ECO:0000256" key="1">
    <source>
        <dbReference type="ARBA" id="ARBA00004141"/>
    </source>
</evidence>
<proteinExistence type="inferred from homology"/>